<keyword evidence="2" id="KW-0813">Transport</keyword>
<evidence type="ECO:0000256" key="2">
    <source>
        <dbReference type="ARBA" id="ARBA00022448"/>
    </source>
</evidence>
<feature type="transmembrane region" description="Helical" evidence="7">
    <location>
        <begin position="12"/>
        <end position="32"/>
    </location>
</feature>
<evidence type="ECO:0000259" key="8">
    <source>
        <dbReference type="PROSITE" id="PS50850"/>
    </source>
</evidence>
<feature type="transmembrane region" description="Helical" evidence="7">
    <location>
        <begin position="76"/>
        <end position="94"/>
    </location>
</feature>
<feature type="domain" description="Major facilitator superfamily (MFS) profile" evidence="8">
    <location>
        <begin position="10"/>
        <end position="394"/>
    </location>
</feature>
<dbReference type="PANTHER" id="PTHR23517">
    <property type="entry name" value="RESISTANCE PROTEIN MDTM, PUTATIVE-RELATED-RELATED"/>
    <property type="match status" value="1"/>
</dbReference>
<evidence type="ECO:0000313" key="9">
    <source>
        <dbReference type="EMBL" id="QAA35118.1"/>
    </source>
</evidence>
<organism evidence="9 10">
    <name type="scientific">Clostridium manihotivorum</name>
    <dbReference type="NCBI Taxonomy" id="2320868"/>
    <lineage>
        <taxon>Bacteria</taxon>
        <taxon>Bacillati</taxon>
        <taxon>Bacillota</taxon>
        <taxon>Clostridia</taxon>
        <taxon>Eubacteriales</taxon>
        <taxon>Clostridiaceae</taxon>
        <taxon>Clostridium</taxon>
    </lineage>
</organism>
<dbReference type="AlphaFoldDB" id="A0A410E1G7"/>
<keyword evidence="4 7" id="KW-0812">Transmembrane</keyword>
<dbReference type="GO" id="GO:0022857">
    <property type="term" value="F:transmembrane transporter activity"/>
    <property type="evidence" value="ECO:0007669"/>
    <property type="project" value="InterPro"/>
</dbReference>
<feature type="transmembrane region" description="Helical" evidence="7">
    <location>
        <begin position="273"/>
        <end position="291"/>
    </location>
</feature>
<keyword evidence="3" id="KW-1003">Cell membrane</keyword>
<reference evidence="9 10" key="1">
    <citation type="submission" date="2018-01" db="EMBL/GenBank/DDBJ databases">
        <title>Genome Sequencing and Assembly of Anaerobacter polyendosporus strain CT4.</title>
        <authorList>
            <person name="Tachaapaikoon C."/>
            <person name="Sutheeworapong S."/>
            <person name="Jenjaroenpun P."/>
            <person name="Wongsurawat T."/>
            <person name="Nookeaw I."/>
            <person name="Cheawchanlertfa P."/>
            <person name="Kosugi A."/>
            <person name="Cheevadhanarak S."/>
            <person name="Ratanakhanokchai K."/>
        </authorList>
    </citation>
    <scope>NUCLEOTIDE SEQUENCE [LARGE SCALE GENOMIC DNA]</scope>
    <source>
        <strain evidence="9 10">CT4</strain>
    </source>
</reference>
<dbReference type="EMBL" id="CP025746">
    <property type="protein sequence ID" value="QAA35118.1"/>
    <property type="molecule type" value="Genomic_DNA"/>
</dbReference>
<feature type="transmembrane region" description="Helical" evidence="7">
    <location>
        <begin position="210"/>
        <end position="231"/>
    </location>
</feature>
<dbReference type="KEGG" id="cmah:C1I91_27680"/>
<dbReference type="Proteomes" id="UP000286268">
    <property type="component" value="Chromosome"/>
</dbReference>
<dbReference type="Pfam" id="PF07690">
    <property type="entry name" value="MFS_1"/>
    <property type="match status" value="1"/>
</dbReference>
<evidence type="ECO:0000256" key="5">
    <source>
        <dbReference type="ARBA" id="ARBA00022989"/>
    </source>
</evidence>
<dbReference type="InterPro" id="IPR011701">
    <property type="entry name" value="MFS"/>
</dbReference>
<evidence type="ECO:0000256" key="3">
    <source>
        <dbReference type="ARBA" id="ARBA00022475"/>
    </source>
</evidence>
<feature type="transmembrane region" description="Helical" evidence="7">
    <location>
        <begin position="141"/>
        <end position="161"/>
    </location>
</feature>
<feature type="transmembrane region" description="Helical" evidence="7">
    <location>
        <begin position="167"/>
        <end position="189"/>
    </location>
</feature>
<dbReference type="InterPro" id="IPR050171">
    <property type="entry name" value="MFS_Transporters"/>
</dbReference>
<keyword evidence="10" id="KW-1185">Reference proteome</keyword>
<name>A0A410E1G7_9CLOT</name>
<feature type="transmembrane region" description="Helical" evidence="7">
    <location>
        <begin position="297"/>
        <end position="320"/>
    </location>
</feature>
<proteinExistence type="predicted"/>
<dbReference type="GO" id="GO:0005886">
    <property type="term" value="C:plasma membrane"/>
    <property type="evidence" value="ECO:0007669"/>
    <property type="project" value="UniProtKB-SubCell"/>
</dbReference>
<protein>
    <recommendedName>
        <fullName evidence="8">Major facilitator superfamily (MFS) profile domain-containing protein</fullName>
    </recommendedName>
</protein>
<comment type="subcellular location">
    <subcellularLocation>
        <location evidence="1">Cell membrane</location>
        <topology evidence="1">Multi-pass membrane protein</topology>
    </subcellularLocation>
</comment>
<gene>
    <name evidence="9" type="ORF">C1I91_27680</name>
</gene>
<accession>A0A410E1G7</accession>
<keyword evidence="6 7" id="KW-0472">Membrane</keyword>
<evidence type="ECO:0000256" key="1">
    <source>
        <dbReference type="ARBA" id="ARBA00004651"/>
    </source>
</evidence>
<feature type="transmembrane region" description="Helical" evidence="7">
    <location>
        <begin position="243"/>
        <end position="266"/>
    </location>
</feature>
<keyword evidence="5 7" id="KW-1133">Transmembrane helix</keyword>
<dbReference type="Gene3D" id="1.20.1250.20">
    <property type="entry name" value="MFS general substrate transporter like domains"/>
    <property type="match status" value="1"/>
</dbReference>
<feature type="transmembrane region" description="Helical" evidence="7">
    <location>
        <begin position="332"/>
        <end position="351"/>
    </location>
</feature>
<feature type="transmembrane region" description="Helical" evidence="7">
    <location>
        <begin position="371"/>
        <end position="389"/>
    </location>
</feature>
<dbReference type="CDD" id="cd06174">
    <property type="entry name" value="MFS"/>
    <property type="match status" value="1"/>
</dbReference>
<evidence type="ECO:0000256" key="4">
    <source>
        <dbReference type="ARBA" id="ARBA00022692"/>
    </source>
</evidence>
<sequence>MMSLNSRKSFFVIDFFVSFIVVFGVVMFLPMFQSFQQIFGVGVSKISWLPNIGYLAMILFPSFAASVMNKTGAKKSLLIFIIVWVVGISVEILALTTVNYFLFCVGRLIEGLAEASFFPILLSMNKMVMKDEKDGKVGSSLLEIGSAIGGLIAAIVAGYFINSPRLFLVIPMIIGALTWVFIALSINEIKSGINIEQDTITKVKEGKWDYISLLFMIFMTQITFAASQVYLSYYLEAYNASGYTGLIISLEQILIAIGAMSPMILLKRLSFKFIRNFMIVIFMIGSLLLSQHMALPVAILALAIIALVVGIGFSTLSIFVSKVVVTNVSQKMSIYTAVRYLGGFLLSFLWGIYIDGSKASGHSYVQIFDKLYIWIVVLVVILSIVIIMLQRNNKIWSAKN</sequence>
<evidence type="ECO:0000256" key="6">
    <source>
        <dbReference type="ARBA" id="ARBA00023136"/>
    </source>
</evidence>
<dbReference type="InterPro" id="IPR036259">
    <property type="entry name" value="MFS_trans_sf"/>
</dbReference>
<evidence type="ECO:0000256" key="7">
    <source>
        <dbReference type="SAM" id="Phobius"/>
    </source>
</evidence>
<dbReference type="SUPFAM" id="SSF103473">
    <property type="entry name" value="MFS general substrate transporter"/>
    <property type="match status" value="1"/>
</dbReference>
<dbReference type="InterPro" id="IPR020846">
    <property type="entry name" value="MFS_dom"/>
</dbReference>
<evidence type="ECO:0000313" key="10">
    <source>
        <dbReference type="Proteomes" id="UP000286268"/>
    </source>
</evidence>
<dbReference type="PROSITE" id="PS50850">
    <property type="entry name" value="MFS"/>
    <property type="match status" value="1"/>
</dbReference>